<protein>
    <submittedName>
        <fullName evidence="2">Conserved protein</fullName>
    </submittedName>
</protein>
<evidence type="ECO:0000313" key="2">
    <source>
        <dbReference type="EMBL" id="CUV03253.1"/>
    </source>
</evidence>
<feature type="transmembrane region" description="Helical" evidence="1">
    <location>
        <begin position="95"/>
        <end position="115"/>
    </location>
</feature>
<feature type="transmembrane region" description="Helical" evidence="1">
    <location>
        <begin position="536"/>
        <end position="556"/>
    </location>
</feature>
<feature type="transmembrane region" description="Helical" evidence="1">
    <location>
        <begin position="616"/>
        <end position="638"/>
    </location>
</feature>
<feature type="transmembrane region" description="Helical" evidence="1">
    <location>
        <begin position="63"/>
        <end position="80"/>
    </location>
</feature>
<organism evidence="2">
    <name type="scientific">hydrothermal vent metagenome</name>
    <dbReference type="NCBI Taxonomy" id="652676"/>
    <lineage>
        <taxon>unclassified sequences</taxon>
        <taxon>metagenomes</taxon>
        <taxon>ecological metagenomes</taxon>
    </lineage>
</organism>
<proteinExistence type="predicted"/>
<feature type="transmembrane region" description="Helical" evidence="1">
    <location>
        <begin position="432"/>
        <end position="451"/>
    </location>
</feature>
<keyword evidence="1" id="KW-0812">Transmembrane</keyword>
<feature type="transmembrane region" description="Helical" evidence="1">
    <location>
        <begin position="6"/>
        <end position="27"/>
    </location>
</feature>
<reference evidence="2" key="1">
    <citation type="submission" date="2015-10" db="EMBL/GenBank/DDBJ databases">
        <authorList>
            <person name="Gilbert D.G."/>
        </authorList>
    </citation>
    <scope>NUCLEOTIDE SEQUENCE</scope>
</reference>
<feature type="transmembrane region" description="Helical" evidence="1">
    <location>
        <begin position="39"/>
        <end position="57"/>
    </location>
</feature>
<dbReference type="PANTHER" id="PTHR10790:SF51">
    <property type="entry name" value="TETRATRICOPEPTIDE REPEAT PROTEIN"/>
    <property type="match status" value="1"/>
</dbReference>
<dbReference type="Pfam" id="PF10060">
    <property type="entry name" value="DUF2298"/>
    <property type="match status" value="1"/>
</dbReference>
<feature type="transmembrane region" description="Helical" evidence="1">
    <location>
        <begin position="389"/>
        <end position="412"/>
    </location>
</feature>
<sequence>MLDALSWYIAIQVLGVLAFPATFVLFRRLPDRGFTLAKPAALVFFSYVLWVLGLSHIAPNTQLTITLTLLVAAAPSVYLYRRNLAEIKDFARQHWPMLLAAEVLFVGFFLMWLGIVSEAPAINHTEKPMDFGFMNAVLQSRFFPPEDHWLSGNSISYYYFGHFMMAFLAQLTGVASSVGYNLGVSLVPALVAIGAFGLVYNLVRLSGGSLKAGMVFGGAGPVLILLAGNLEGAMEFVNLQGWAGSGFWEWLGIKGLTGAETGPGGFPDTQWWWFRASRVIDTLSGSQSLDYTITEFPFFSFILGDLHPHVTALPFVILGLSLTLNIFLTPDRFGLGWLRDHAVESATVALFIGSLAFINIWDMPVIAALFGAAVLVKAYGDHEGNLPEAALNSAVVVVPVLVLAVVMFIPFYNGFDAATSGILPLRDVNTRPILLFLVMGPLILLAVSFLIRQTTGLKRPSDSDSSAAVLVMVVAASPFLVWAGLAFFITLFDENMSAAFGEIGDRMILVVPGLALVGLAGFSAMQRSRFKLEPAVVFLLLLAGMAFYLLAGAEMFHVVDQFGGGYRRMNTVFKTYYQAWLLLGIVGTYGMYYIWSVRSSAQWSLSMGRLLRAGRFAWIGATAVLLLATFYFPVGAVLDRTGVLQDTHTIDDNTLDGLSFLKQSAPGEYAAIEWLRDDAPWGRIVEAVGPLDNDRRPLGNDYSEFSRVSSSTGLPTVLGWKGHEQQWRSSTATFAGREDDVIAIYSNGDPKVVRLLLEAYDVRYVYLGSRERRVYGGENLANFGAFLRTAFEQDGVIIYEMVQPTAQNR</sequence>
<gene>
    <name evidence="2" type="ORF">MGWOODY_Clf1433</name>
</gene>
<dbReference type="EMBL" id="FAXA01000385">
    <property type="protein sequence ID" value="CUV03253.1"/>
    <property type="molecule type" value="Genomic_DNA"/>
</dbReference>
<feature type="transmembrane region" description="Helical" evidence="1">
    <location>
        <begin position="310"/>
        <end position="328"/>
    </location>
</feature>
<dbReference type="PANTHER" id="PTHR10790">
    <property type="entry name" value="TPR-DOMAIN CONTAINING PROTEIN"/>
    <property type="match status" value="1"/>
</dbReference>
<dbReference type="InterPro" id="IPR018746">
    <property type="entry name" value="DUF2298"/>
</dbReference>
<feature type="transmembrane region" description="Helical" evidence="1">
    <location>
        <begin position="182"/>
        <end position="203"/>
    </location>
</feature>
<dbReference type="NCBIfam" id="TIGR03662">
    <property type="entry name" value="Chlor_Arch_YYY"/>
    <property type="match status" value="1"/>
</dbReference>
<evidence type="ECO:0000256" key="1">
    <source>
        <dbReference type="SAM" id="Phobius"/>
    </source>
</evidence>
<feature type="transmembrane region" description="Helical" evidence="1">
    <location>
        <begin position="576"/>
        <end position="595"/>
    </location>
</feature>
<name>A0A170QAT1_9ZZZZ</name>
<keyword evidence="1" id="KW-1133">Transmembrane helix</keyword>
<feature type="transmembrane region" description="Helical" evidence="1">
    <location>
        <begin position="507"/>
        <end position="524"/>
    </location>
</feature>
<accession>A0A170QAT1</accession>
<feature type="transmembrane region" description="Helical" evidence="1">
    <location>
        <begin position="348"/>
        <end position="377"/>
    </location>
</feature>
<keyword evidence="1" id="KW-0472">Membrane</keyword>
<feature type="transmembrane region" description="Helical" evidence="1">
    <location>
        <begin position="467"/>
        <end position="492"/>
    </location>
</feature>
<dbReference type="AlphaFoldDB" id="A0A170QAT1"/>
<feature type="transmembrane region" description="Helical" evidence="1">
    <location>
        <begin position="157"/>
        <end position="175"/>
    </location>
</feature>